<reference evidence="2 3" key="2">
    <citation type="journal article" date="2013" name="Plant Cell Physiol.">
        <title>Rice Annotation Project Database (RAP-DB): an integrative and interactive database for rice genomics.</title>
        <authorList>
            <person name="Sakai H."/>
            <person name="Lee S.S."/>
            <person name="Tanaka T."/>
            <person name="Numa H."/>
            <person name="Kim J."/>
            <person name="Kawahara Y."/>
            <person name="Wakimoto H."/>
            <person name="Yang C.C."/>
            <person name="Iwamoto M."/>
            <person name="Abe T."/>
            <person name="Yamada Y."/>
            <person name="Muto A."/>
            <person name="Inokuchi H."/>
            <person name="Ikemura T."/>
            <person name="Matsumoto T."/>
            <person name="Sasaki T."/>
            <person name="Itoh T."/>
        </authorList>
    </citation>
    <scope>NUCLEOTIDE SEQUENCE [LARGE SCALE GENOMIC DNA]</scope>
    <source>
        <strain evidence="3">cv. Nipponbare</strain>
    </source>
</reference>
<name>A0A0P0XI09_ORYSJ</name>
<proteinExistence type="predicted"/>
<feature type="compositionally biased region" description="Polar residues" evidence="1">
    <location>
        <begin position="225"/>
        <end position="241"/>
    </location>
</feature>
<protein>
    <submittedName>
        <fullName evidence="2">Os08g0514300 protein</fullName>
    </submittedName>
</protein>
<dbReference type="EMBL" id="AP014964">
    <property type="protein sequence ID" value="BAT06228.1"/>
    <property type="molecule type" value="Genomic_DNA"/>
</dbReference>
<dbReference type="PaxDb" id="39947-A0A0P0XI09"/>
<dbReference type="FunCoup" id="A0A0P0XI09">
    <property type="interactions" value="6"/>
</dbReference>
<keyword evidence="3" id="KW-1185">Reference proteome</keyword>
<sequence length="455" mass="51291">MVHQKRSKLDNCSQPISESDDINSESLPAKDDDYNCDSDDNSASHDMDVSQPHVNEISTNELLKTLKRKLSKSKRSEDDNIKMKRSESIELDNDVMINQVLRDIIQRDQIINSLKKKLNIHHNIGDQNLKVNNSSSSFADMLKSSVGDLLPSDVQDKICHLLCYHFGKEDEIFEDKAKKLLIDVLLLLADCSSNYPTQPAAHENSGIEPDHEPVEENNDDVNQAVKKNNNFTSSPKGNSKTILDDDKLPIPNEEFNPVNKSTILNSSEEIKHINIDEIMTKLNKTGHVPINPPDETEKNSALTARNNQVFHDQPSFKIWDSDDDLHHENDDFKKEITPAHLVDSYQVIPDSYSPNPVLRNKITPRKLSQTFAAAVESPIICSDSPDKMYMVTLENSTSPNASLNENKENEKGCHIIKDDLLKHPSRTDFSSVRKCFDGASKARPIQSCEMGYNCT</sequence>
<dbReference type="InParanoid" id="A0A0P0XI09"/>
<dbReference type="AlphaFoldDB" id="A0A0P0XI09"/>
<accession>A0A0P0XI09</accession>
<reference evidence="3" key="1">
    <citation type="journal article" date="2005" name="Nature">
        <title>The map-based sequence of the rice genome.</title>
        <authorList>
            <consortium name="International rice genome sequencing project (IRGSP)"/>
            <person name="Matsumoto T."/>
            <person name="Wu J."/>
            <person name="Kanamori H."/>
            <person name="Katayose Y."/>
            <person name="Fujisawa M."/>
            <person name="Namiki N."/>
            <person name="Mizuno H."/>
            <person name="Yamamoto K."/>
            <person name="Antonio B.A."/>
            <person name="Baba T."/>
            <person name="Sakata K."/>
            <person name="Nagamura Y."/>
            <person name="Aoki H."/>
            <person name="Arikawa K."/>
            <person name="Arita K."/>
            <person name="Bito T."/>
            <person name="Chiden Y."/>
            <person name="Fujitsuka N."/>
            <person name="Fukunaka R."/>
            <person name="Hamada M."/>
            <person name="Harada C."/>
            <person name="Hayashi A."/>
            <person name="Hijishita S."/>
            <person name="Honda M."/>
            <person name="Hosokawa S."/>
            <person name="Ichikawa Y."/>
            <person name="Idonuma A."/>
            <person name="Iijima M."/>
            <person name="Ikeda M."/>
            <person name="Ikeno M."/>
            <person name="Ito K."/>
            <person name="Ito S."/>
            <person name="Ito T."/>
            <person name="Ito Y."/>
            <person name="Ito Y."/>
            <person name="Iwabuchi A."/>
            <person name="Kamiya K."/>
            <person name="Karasawa W."/>
            <person name="Kurita K."/>
            <person name="Katagiri S."/>
            <person name="Kikuta A."/>
            <person name="Kobayashi H."/>
            <person name="Kobayashi N."/>
            <person name="Machita K."/>
            <person name="Maehara T."/>
            <person name="Masukawa M."/>
            <person name="Mizubayashi T."/>
            <person name="Mukai Y."/>
            <person name="Nagasaki H."/>
            <person name="Nagata Y."/>
            <person name="Naito S."/>
            <person name="Nakashima M."/>
            <person name="Nakama Y."/>
            <person name="Nakamichi Y."/>
            <person name="Nakamura M."/>
            <person name="Meguro A."/>
            <person name="Negishi M."/>
            <person name="Ohta I."/>
            <person name="Ohta T."/>
            <person name="Okamoto M."/>
            <person name="Ono N."/>
            <person name="Saji S."/>
            <person name="Sakaguchi M."/>
            <person name="Sakai K."/>
            <person name="Shibata M."/>
            <person name="Shimokawa T."/>
            <person name="Song J."/>
            <person name="Takazaki Y."/>
            <person name="Terasawa K."/>
            <person name="Tsugane M."/>
            <person name="Tsuji K."/>
            <person name="Ueda S."/>
            <person name="Waki K."/>
            <person name="Yamagata H."/>
            <person name="Yamamoto M."/>
            <person name="Yamamoto S."/>
            <person name="Yamane H."/>
            <person name="Yoshiki S."/>
            <person name="Yoshihara R."/>
            <person name="Yukawa K."/>
            <person name="Zhong H."/>
            <person name="Yano M."/>
            <person name="Yuan Q."/>
            <person name="Ouyang S."/>
            <person name="Liu J."/>
            <person name="Jones K.M."/>
            <person name="Gansberger K."/>
            <person name="Moffat K."/>
            <person name="Hill J."/>
            <person name="Bera J."/>
            <person name="Fadrosh D."/>
            <person name="Jin S."/>
            <person name="Johri S."/>
            <person name="Kim M."/>
            <person name="Overton L."/>
            <person name="Reardon M."/>
            <person name="Tsitrin T."/>
            <person name="Vuong H."/>
            <person name="Weaver B."/>
            <person name="Ciecko A."/>
            <person name="Tallon L."/>
            <person name="Jackson J."/>
            <person name="Pai G."/>
            <person name="Aken S.V."/>
            <person name="Utterback T."/>
            <person name="Reidmuller S."/>
            <person name="Feldblyum T."/>
            <person name="Hsiao J."/>
            <person name="Zismann V."/>
            <person name="Iobst S."/>
            <person name="de Vazeille A.R."/>
            <person name="Buell C.R."/>
            <person name="Ying K."/>
            <person name="Li Y."/>
            <person name="Lu T."/>
            <person name="Huang Y."/>
            <person name="Zhao Q."/>
            <person name="Feng Q."/>
            <person name="Zhang L."/>
            <person name="Zhu J."/>
            <person name="Weng Q."/>
            <person name="Mu J."/>
            <person name="Lu Y."/>
            <person name="Fan D."/>
            <person name="Liu Y."/>
            <person name="Guan J."/>
            <person name="Zhang Y."/>
            <person name="Yu S."/>
            <person name="Liu X."/>
            <person name="Zhang Y."/>
            <person name="Hong G."/>
            <person name="Han B."/>
            <person name="Choisne N."/>
            <person name="Demange N."/>
            <person name="Orjeda G."/>
            <person name="Samain S."/>
            <person name="Cattolico L."/>
            <person name="Pelletier E."/>
            <person name="Couloux A."/>
            <person name="Segurens B."/>
            <person name="Wincker P."/>
            <person name="D'Hont A."/>
            <person name="Scarpelli C."/>
            <person name="Weissenbach J."/>
            <person name="Salanoubat M."/>
            <person name="Quetier F."/>
            <person name="Yu Y."/>
            <person name="Kim H.R."/>
            <person name="Rambo T."/>
            <person name="Currie J."/>
            <person name="Collura K."/>
            <person name="Luo M."/>
            <person name="Yang T."/>
            <person name="Ammiraju J.S.S."/>
            <person name="Engler F."/>
            <person name="Soderlund C."/>
            <person name="Wing R.A."/>
            <person name="Palmer L.E."/>
            <person name="de la Bastide M."/>
            <person name="Spiegel L."/>
            <person name="Nascimento L."/>
            <person name="Zutavern T."/>
            <person name="O'Shaughnessy A."/>
            <person name="Dike S."/>
            <person name="Dedhia N."/>
            <person name="Preston R."/>
            <person name="Balija V."/>
            <person name="McCombie W.R."/>
            <person name="Chow T."/>
            <person name="Chen H."/>
            <person name="Chung M."/>
            <person name="Chen C."/>
            <person name="Shaw J."/>
            <person name="Wu H."/>
            <person name="Hsiao K."/>
            <person name="Chao Y."/>
            <person name="Chu M."/>
            <person name="Cheng C."/>
            <person name="Hour A."/>
            <person name="Lee P."/>
            <person name="Lin S."/>
            <person name="Lin Y."/>
            <person name="Liou J."/>
            <person name="Liu S."/>
            <person name="Hsing Y."/>
            <person name="Raghuvanshi S."/>
            <person name="Mohanty A."/>
            <person name="Bharti A.K."/>
            <person name="Gaur A."/>
            <person name="Gupta V."/>
            <person name="Kumar D."/>
            <person name="Ravi V."/>
            <person name="Vij S."/>
            <person name="Kapur A."/>
            <person name="Khurana P."/>
            <person name="Khurana P."/>
            <person name="Khurana J.P."/>
            <person name="Tyagi A.K."/>
            <person name="Gaikwad K."/>
            <person name="Singh A."/>
            <person name="Dalal V."/>
            <person name="Srivastava S."/>
            <person name="Dixit A."/>
            <person name="Pal A.K."/>
            <person name="Ghazi I.A."/>
            <person name="Yadav M."/>
            <person name="Pandit A."/>
            <person name="Bhargava A."/>
            <person name="Sureshbabu K."/>
            <person name="Batra K."/>
            <person name="Sharma T.R."/>
            <person name="Mohapatra T."/>
            <person name="Singh N.K."/>
            <person name="Messing J."/>
            <person name="Nelson A.B."/>
            <person name="Fuks G."/>
            <person name="Kavchok S."/>
            <person name="Keizer G."/>
            <person name="Linton E."/>
            <person name="Llaca V."/>
            <person name="Song R."/>
            <person name="Tanyolac B."/>
            <person name="Young S."/>
            <person name="Ho-Il K."/>
            <person name="Hahn J.H."/>
            <person name="Sangsakoo G."/>
            <person name="Vanavichit A."/>
            <person name="de Mattos Luiz.A.T."/>
            <person name="Zimmer P.D."/>
            <person name="Malone G."/>
            <person name="Dellagostin O."/>
            <person name="de Oliveira A.C."/>
            <person name="Bevan M."/>
            <person name="Bancroft I."/>
            <person name="Minx P."/>
            <person name="Cordum H."/>
            <person name="Wilson R."/>
            <person name="Cheng Z."/>
            <person name="Jin W."/>
            <person name="Jiang J."/>
            <person name="Leong S.A."/>
            <person name="Iwama H."/>
            <person name="Gojobori T."/>
            <person name="Itoh T."/>
            <person name="Niimura Y."/>
            <person name="Fujii Y."/>
            <person name="Habara T."/>
            <person name="Sakai H."/>
            <person name="Sato Y."/>
            <person name="Wilson G."/>
            <person name="Kumar K."/>
            <person name="McCouch S."/>
            <person name="Juretic N."/>
            <person name="Hoen D."/>
            <person name="Wright S."/>
            <person name="Bruskiewich R."/>
            <person name="Bureau T."/>
            <person name="Miyao A."/>
            <person name="Hirochika H."/>
            <person name="Nishikawa T."/>
            <person name="Kadowaki K."/>
            <person name="Sugiura M."/>
            <person name="Burr B."/>
            <person name="Sasaki T."/>
        </authorList>
    </citation>
    <scope>NUCLEOTIDE SEQUENCE [LARGE SCALE GENOMIC DNA]</scope>
    <source>
        <strain evidence="3">cv. Nipponbare</strain>
    </source>
</reference>
<gene>
    <name evidence="2" type="ordered locus">Os08g0514300</name>
    <name evidence="2" type="ORF">OSNPB_080514300</name>
</gene>
<dbReference type="Gramene" id="Os08t0514300-00">
    <property type="protein sequence ID" value="Os08t0514300-00"/>
    <property type="gene ID" value="Os08g0514300"/>
</dbReference>
<reference evidence="2 3" key="3">
    <citation type="journal article" date="2013" name="Rice">
        <title>Improvement of the Oryza sativa Nipponbare reference genome using next generation sequence and optical map data.</title>
        <authorList>
            <person name="Kawahara Y."/>
            <person name="de la Bastide M."/>
            <person name="Hamilton J.P."/>
            <person name="Kanamori H."/>
            <person name="McCombie W.R."/>
            <person name="Ouyang S."/>
            <person name="Schwartz D.C."/>
            <person name="Tanaka T."/>
            <person name="Wu J."/>
            <person name="Zhou S."/>
            <person name="Childs K.L."/>
            <person name="Davidson R.M."/>
            <person name="Lin H."/>
            <person name="Quesada-Ocampo L."/>
            <person name="Vaillancourt B."/>
            <person name="Sakai H."/>
            <person name="Lee S.S."/>
            <person name="Kim J."/>
            <person name="Numa H."/>
            <person name="Itoh T."/>
            <person name="Buell C.R."/>
            <person name="Matsumoto T."/>
        </authorList>
    </citation>
    <scope>NUCLEOTIDE SEQUENCE [LARGE SCALE GENOMIC DNA]</scope>
    <source>
        <strain evidence="3">cv. Nipponbare</strain>
    </source>
</reference>
<dbReference type="SMR" id="A0A0P0XI09"/>
<evidence type="ECO:0000256" key="1">
    <source>
        <dbReference type="SAM" id="MobiDB-lite"/>
    </source>
</evidence>
<feature type="region of interest" description="Disordered" evidence="1">
    <location>
        <begin position="197"/>
        <end position="254"/>
    </location>
</feature>
<organism evidence="2 3">
    <name type="scientific">Oryza sativa subsp. japonica</name>
    <name type="common">Rice</name>
    <dbReference type="NCBI Taxonomy" id="39947"/>
    <lineage>
        <taxon>Eukaryota</taxon>
        <taxon>Viridiplantae</taxon>
        <taxon>Streptophyta</taxon>
        <taxon>Embryophyta</taxon>
        <taxon>Tracheophyta</taxon>
        <taxon>Spermatophyta</taxon>
        <taxon>Magnoliopsida</taxon>
        <taxon>Liliopsida</taxon>
        <taxon>Poales</taxon>
        <taxon>Poaceae</taxon>
        <taxon>BOP clade</taxon>
        <taxon>Oryzoideae</taxon>
        <taxon>Oryzeae</taxon>
        <taxon>Oryzinae</taxon>
        <taxon>Oryza</taxon>
        <taxon>Oryza sativa</taxon>
    </lineage>
</organism>
<evidence type="ECO:0000313" key="2">
    <source>
        <dbReference type="EMBL" id="BAT06228.1"/>
    </source>
</evidence>
<dbReference type="Proteomes" id="UP000059680">
    <property type="component" value="Chromosome 8"/>
</dbReference>
<feature type="region of interest" description="Disordered" evidence="1">
    <location>
        <begin position="1"/>
        <end position="51"/>
    </location>
</feature>
<evidence type="ECO:0000313" key="3">
    <source>
        <dbReference type="Proteomes" id="UP000059680"/>
    </source>
</evidence>
<dbReference type="OMA" id="HHENDDF"/>